<protein>
    <submittedName>
        <fullName evidence="2">Uncharacterized protein</fullName>
    </submittedName>
</protein>
<feature type="transmembrane region" description="Helical" evidence="1">
    <location>
        <begin position="45"/>
        <end position="69"/>
    </location>
</feature>
<sequence>MNDSFYATDYLVAGVVVGILAGAAGVPLVATLLDRLPGVYTINAWQILALSFALLAILLLFKPLLSLIFDLCSTPRLGKEFIIASLVGRLIGISLGLLLGISLTGMT</sequence>
<evidence type="ECO:0000313" key="3">
    <source>
        <dbReference type="Proteomes" id="UP000071859"/>
    </source>
</evidence>
<feature type="transmembrane region" description="Helical" evidence="1">
    <location>
        <begin position="12"/>
        <end position="33"/>
    </location>
</feature>
<dbReference type="AlphaFoldDB" id="A0A158EJJ5"/>
<dbReference type="EMBL" id="FCOX02000153">
    <property type="protein sequence ID" value="SAL06984.1"/>
    <property type="molecule type" value="Genomic_DNA"/>
</dbReference>
<name>A0A158EJJ5_9BURK</name>
<keyword evidence="3" id="KW-1185">Reference proteome</keyword>
<evidence type="ECO:0000256" key="1">
    <source>
        <dbReference type="SAM" id="Phobius"/>
    </source>
</evidence>
<keyword evidence="1" id="KW-0472">Membrane</keyword>
<proteinExistence type="predicted"/>
<gene>
    <name evidence="2" type="ORF">AWB78_08352</name>
</gene>
<keyword evidence="1" id="KW-1133">Transmembrane helix</keyword>
<comment type="caution">
    <text evidence="2">The sequence shown here is derived from an EMBL/GenBank/DDBJ whole genome shotgun (WGS) entry which is preliminary data.</text>
</comment>
<reference evidence="2" key="1">
    <citation type="submission" date="2016-01" db="EMBL/GenBank/DDBJ databases">
        <authorList>
            <person name="Peeters C."/>
        </authorList>
    </citation>
    <scope>NUCLEOTIDE SEQUENCE</scope>
    <source>
        <strain evidence="2">LMG 29321</strain>
    </source>
</reference>
<organism evidence="2 3">
    <name type="scientific">Caballeronia calidae</name>
    <dbReference type="NCBI Taxonomy" id="1777139"/>
    <lineage>
        <taxon>Bacteria</taxon>
        <taxon>Pseudomonadati</taxon>
        <taxon>Pseudomonadota</taxon>
        <taxon>Betaproteobacteria</taxon>
        <taxon>Burkholderiales</taxon>
        <taxon>Burkholderiaceae</taxon>
        <taxon>Caballeronia</taxon>
    </lineage>
</organism>
<feature type="transmembrane region" description="Helical" evidence="1">
    <location>
        <begin position="81"/>
        <end position="103"/>
    </location>
</feature>
<accession>A0A158EJJ5</accession>
<keyword evidence="1" id="KW-0812">Transmembrane</keyword>
<dbReference type="Proteomes" id="UP000071859">
    <property type="component" value="Unassembled WGS sequence"/>
</dbReference>
<evidence type="ECO:0000313" key="2">
    <source>
        <dbReference type="EMBL" id="SAL06984.1"/>
    </source>
</evidence>